<dbReference type="Proteomes" id="UP001049200">
    <property type="component" value="Unassembled WGS sequence"/>
</dbReference>
<name>A0ABS6QZJ0_9PSED</name>
<organism evidence="2 3">
    <name type="scientific">Pseudomonas azerbaijanoccidentalis</name>
    <dbReference type="NCBI Taxonomy" id="2842347"/>
    <lineage>
        <taxon>Bacteria</taxon>
        <taxon>Pseudomonadati</taxon>
        <taxon>Pseudomonadota</taxon>
        <taxon>Gammaproteobacteria</taxon>
        <taxon>Pseudomonadales</taxon>
        <taxon>Pseudomonadaceae</taxon>
        <taxon>Pseudomonas</taxon>
    </lineage>
</organism>
<evidence type="ECO:0000313" key="3">
    <source>
        <dbReference type="Proteomes" id="UP001049200"/>
    </source>
</evidence>
<dbReference type="EMBL" id="JAHSTU010000014">
    <property type="protein sequence ID" value="MBV4524328.1"/>
    <property type="molecule type" value="Genomic_DNA"/>
</dbReference>
<sequence length="345" mass="37851">MSIIRAARKSQFYVLPTTTIEDNRLSWEARGMLVYLLSKPDHWEVRVEDLLARTRNCLGKRSGRDKVYGILKELQMAGYVVRHYDRQGGTFQGMTYEVSENPDLDAGALFIASQKKSKGEPVTDLPETVAPGEDSPNTAQPDTAKPDALVNNKQAVSIERAVKNLTDDPVGANDDCSLSDEERKALALAPTNYPQSPKSKTFAAWLAYAIAFNTKYRQWPIYNATIGGQMAKLVERIGQDIAPLTARYYVEAVKTPSIADNCHPIASLLRNCESYVVKAQAQEKQRLRRESAEKAVATAANAAPIQVAPPAIKAGAKSEITDVAKQARAKLGQLVGGDFKNRLTA</sequence>
<comment type="caution">
    <text evidence="2">The sequence shown here is derived from an EMBL/GenBank/DDBJ whole genome shotgun (WGS) entry which is preliminary data.</text>
</comment>
<dbReference type="RefSeq" id="WP_217873532.1">
    <property type="nucleotide sequence ID" value="NZ_JAHSTU010000014.1"/>
</dbReference>
<feature type="region of interest" description="Disordered" evidence="1">
    <location>
        <begin position="115"/>
        <end position="148"/>
    </location>
</feature>
<reference evidence="2" key="1">
    <citation type="submission" date="2021-06" db="EMBL/GenBank/DDBJ databases">
        <title>Updating the genus Pseudomonas: Description of 43 new species and partition of the Pseudomonas putida group.</title>
        <authorList>
            <person name="Girard L."/>
            <person name="Lood C."/>
            <person name="Vandamme P."/>
            <person name="Rokni-Zadeh H."/>
            <person name="Van Noort V."/>
            <person name="Hofte M."/>
            <person name="Lavigne R."/>
            <person name="De Mot R."/>
        </authorList>
    </citation>
    <scope>NUCLEOTIDE SEQUENCE</scope>
    <source>
        <strain evidence="2">SWRI74</strain>
    </source>
</reference>
<evidence type="ECO:0000313" key="2">
    <source>
        <dbReference type="EMBL" id="MBV4524328.1"/>
    </source>
</evidence>
<evidence type="ECO:0000256" key="1">
    <source>
        <dbReference type="SAM" id="MobiDB-lite"/>
    </source>
</evidence>
<gene>
    <name evidence="2" type="ORF">KVG88_30100</name>
</gene>
<keyword evidence="3" id="KW-1185">Reference proteome</keyword>
<evidence type="ECO:0008006" key="4">
    <source>
        <dbReference type="Google" id="ProtNLM"/>
    </source>
</evidence>
<protein>
    <recommendedName>
        <fullName evidence="4">Helix-turn-helix domain-containing protein</fullName>
    </recommendedName>
</protein>
<proteinExistence type="predicted"/>
<accession>A0ABS6QZJ0</accession>